<dbReference type="EMBL" id="LRBS01000031">
    <property type="protein sequence ID" value="OII77681.1"/>
    <property type="molecule type" value="Genomic_DNA"/>
</dbReference>
<dbReference type="AlphaFoldDB" id="A0A1J4MTU7"/>
<dbReference type="Proteomes" id="UP000186804">
    <property type="component" value="Unassembled WGS sequence"/>
</dbReference>
<protein>
    <submittedName>
        <fullName evidence="1">Uncharacterized protein</fullName>
    </submittedName>
</protein>
<gene>
    <name evidence="1" type="ORF">cand_014970</name>
</gene>
<dbReference type="GeneID" id="92365682"/>
<keyword evidence="2" id="KW-1185">Reference proteome</keyword>
<dbReference type="RefSeq" id="XP_067069527.1">
    <property type="nucleotide sequence ID" value="XM_067211732.1"/>
</dbReference>
<evidence type="ECO:0000313" key="1">
    <source>
        <dbReference type="EMBL" id="OII77681.1"/>
    </source>
</evidence>
<comment type="caution">
    <text evidence="1">The sequence shown here is derived from an EMBL/GenBank/DDBJ whole genome shotgun (WGS) entry which is preliminary data.</text>
</comment>
<sequence length="111" mass="12919">MRLTQVIHQMMSSSNQLNILPIINNQDKPKEYNRIQEHVICKQTDTIDKYIKDLVICLEVNETVSQALRKLTLGEEALMEDNLSTKYHKKKKQKNLSLSEINAISNQDYSK</sequence>
<name>A0A1J4MTU7_9CRYT</name>
<evidence type="ECO:0000313" key="2">
    <source>
        <dbReference type="Proteomes" id="UP000186804"/>
    </source>
</evidence>
<organism evidence="1 2">
    <name type="scientific">Cryptosporidium andersoni</name>
    <dbReference type="NCBI Taxonomy" id="117008"/>
    <lineage>
        <taxon>Eukaryota</taxon>
        <taxon>Sar</taxon>
        <taxon>Alveolata</taxon>
        <taxon>Apicomplexa</taxon>
        <taxon>Conoidasida</taxon>
        <taxon>Coccidia</taxon>
        <taxon>Eucoccidiorida</taxon>
        <taxon>Eimeriorina</taxon>
        <taxon>Cryptosporidiidae</taxon>
        <taxon>Cryptosporidium</taxon>
    </lineage>
</organism>
<proteinExistence type="predicted"/>
<dbReference type="VEuPathDB" id="CryptoDB:cand_014970"/>
<reference evidence="1 2" key="1">
    <citation type="submission" date="2016-10" db="EMBL/GenBank/DDBJ databases">
        <title>Reductive evolution of mitochondrial metabolism and differential evolution of invasion-related proteins in Cryptosporidium.</title>
        <authorList>
            <person name="Liu S."/>
            <person name="Roellig D.M."/>
            <person name="Guo Y."/>
            <person name="Li N."/>
            <person name="Frace M.A."/>
            <person name="Tang K."/>
            <person name="Zhang L."/>
            <person name="Feng Y."/>
            <person name="Xiao L."/>
        </authorList>
    </citation>
    <scope>NUCLEOTIDE SEQUENCE [LARGE SCALE GENOMIC DNA]</scope>
    <source>
        <strain evidence="1">30847</strain>
    </source>
</reference>
<accession>A0A1J4MTU7</accession>